<evidence type="ECO:0000313" key="2">
    <source>
        <dbReference type="EMBL" id="SFK21954.1"/>
    </source>
</evidence>
<reference evidence="2 3" key="1">
    <citation type="submission" date="2016-10" db="EMBL/GenBank/DDBJ databases">
        <authorList>
            <person name="de Groot N.N."/>
        </authorList>
    </citation>
    <scope>NUCLEOTIDE SEQUENCE [LARGE SCALE GENOMIC DNA]</scope>
    <source>
        <strain evidence="2 3">NE2</strain>
    </source>
</reference>
<gene>
    <name evidence="2" type="ORF">SAMN05444581_10421</name>
</gene>
<dbReference type="STRING" id="1612308.SAMN05444581_10421"/>
<evidence type="ECO:0000256" key="1">
    <source>
        <dbReference type="SAM" id="MobiDB-lite"/>
    </source>
</evidence>
<dbReference type="AlphaFoldDB" id="A0A1I3XQZ0"/>
<protein>
    <submittedName>
        <fullName evidence="2">Uncharacterized protein</fullName>
    </submittedName>
</protein>
<keyword evidence="3" id="KW-1185">Reference proteome</keyword>
<accession>A0A1I3XQZ0</accession>
<dbReference type="Proteomes" id="UP000198755">
    <property type="component" value="Unassembled WGS sequence"/>
</dbReference>
<organism evidence="2 3">
    <name type="scientific">Methylocapsa palsarum</name>
    <dbReference type="NCBI Taxonomy" id="1612308"/>
    <lineage>
        <taxon>Bacteria</taxon>
        <taxon>Pseudomonadati</taxon>
        <taxon>Pseudomonadota</taxon>
        <taxon>Alphaproteobacteria</taxon>
        <taxon>Hyphomicrobiales</taxon>
        <taxon>Beijerinckiaceae</taxon>
        <taxon>Methylocapsa</taxon>
    </lineage>
</organism>
<sequence length="257" mass="27370">MTTKQAINDNAGKTHVAAPSVPAPAPEPKVPAVAGPGLRYNAYAEFVADAGGINEGLFGNRIKFDHRSGNYTSGQDGHPLPTGPYVALMPTAKAGFQKWREGALAGSSMGFIDGGFRVDRDSLDEADESAWSFENGKPKDPWQQASSFCVVNAQGDGFTVSSMSRGGYTGFVNLLGLFGRHLRMEAGMLPIITFESSSYAHPRKEYGRIHTPVYKIVGWAPEDEFSDVIVSIKGDGAPRLMLPAPADGAAGDYAPPF</sequence>
<proteinExistence type="predicted"/>
<dbReference type="EMBL" id="FOSN01000004">
    <property type="protein sequence ID" value="SFK21954.1"/>
    <property type="molecule type" value="Genomic_DNA"/>
</dbReference>
<dbReference type="RefSeq" id="WP_091679738.1">
    <property type="nucleotide sequence ID" value="NZ_FOSN01000004.1"/>
</dbReference>
<evidence type="ECO:0000313" key="3">
    <source>
        <dbReference type="Proteomes" id="UP000198755"/>
    </source>
</evidence>
<feature type="region of interest" description="Disordered" evidence="1">
    <location>
        <begin position="1"/>
        <end position="28"/>
    </location>
</feature>
<name>A0A1I3XQZ0_9HYPH</name>